<accession>A0A562XF45</accession>
<protein>
    <submittedName>
        <fullName evidence="2">Acyltransferase</fullName>
    </submittedName>
</protein>
<keyword evidence="1" id="KW-0472">Membrane</keyword>
<proteinExistence type="predicted"/>
<dbReference type="GO" id="GO:0016746">
    <property type="term" value="F:acyltransferase activity"/>
    <property type="evidence" value="ECO:0007669"/>
    <property type="project" value="UniProtKB-KW"/>
</dbReference>
<keyword evidence="1" id="KW-0812">Transmembrane</keyword>
<organism evidence="2 3">
    <name type="scientific">Campylobacter hyointestinalis</name>
    <dbReference type="NCBI Taxonomy" id="198"/>
    <lineage>
        <taxon>Bacteria</taxon>
        <taxon>Pseudomonadati</taxon>
        <taxon>Campylobacterota</taxon>
        <taxon>Epsilonproteobacteria</taxon>
        <taxon>Campylobacterales</taxon>
        <taxon>Campylobacteraceae</taxon>
        <taxon>Campylobacter</taxon>
    </lineage>
</organism>
<name>A0A562XF45_CAMHY</name>
<evidence type="ECO:0000313" key="2">
    <source>
        <dbReference type="EMBL" id="TWO20625.1"/>
    </source>
</evidence>
<dbReference type="InterPro" id="IPR011004">
    <property type="entry name" value="Trimer_LpxA-like_sf"/>
</dbReference>
<dbReference type="PANTHER" id="PTHR23416:SF78">
    <property type="entry name" value="LIPOPOLYSACCHARIDE BIOSYNTHESIS O-ACETYL TRANSFERASE WBBJ-RELATED"/>
    <property type="match status" value="1"/>
</dbReference>
<keyword evidence="1" id="KW-1133">Transmembrane helix</keyword>
<dbReference type="PANTHER" id="PTHR23416">
    <property type="entry name" value="SIALIC ACID SYNTHASE-RELATED"/>
    <property type="match status" value="1"/>
</dbReference>
<dbReference type="Pfam" id="PF00132">
    <property type="entry name" value="Hexapep"/>
    <property type="match status" value="1"/>
</dbReference>
<dbReference type="InterPro" id="IPR001451">
    <property type="entry name" value="Hexapep"/>
</dbReference>
<reference evidence="2 3" key="1">
    <citation type="submission" date="2019-07" db="EMBL/GenBank/DDBJ databases">
        <title>Rapid identification of Enteric Bacteria from Whole Genome Sequences (WGS) using Average Nucleotide Identity (ANI).</title>
        <authorList>
            <person name="Lane C."/>
        </authorList>
    </citation>
    <scope>NUCLEOTIDE SEQUENCE [LARGE SCALE GENOMIC DNA]</scope>
    <source>
        <strain evidence="2 3">D2411</strain>
    </source>
</reference>
<keyword evidence="2" id="KW-0808">Transferase</keyword>
<keyword evidence="2" id="KW-0012">Acyltransferase</keyword>
<evidence type="ECO:0000256" key="1">
    <source>
        <dbReference type="SAM" id="Phobius"/>
    </source>
</evidence>
<gene>
    <name evidence="2" type="ORF">YZ82_04725</name>
</gene>
<feature type="transmembrane region" description="Helical" evidence="1">
    <location>
        <begin position="12"/>
        <end position="34"/>
    </location>
</feature>
<dbReference type="CDD" id="cd04647">
    <property type="entry name" value="LbH_MAT_like"/>
    <property type="match status" value="1"/>
</dbReference>
<evidence type="ECO:0000313" key="3">
    <source>
        <dbReference type="Proteomes" id="UP000321812"/>
    </source>
</evidence>
<dbReference type="InterPro" id="IPR051159">
    <property type="entry name" value="Hexapeptide_acetyltransf"/>
</dbReference>
<dbReference type="RefSeq" id="WP_147497232.1">
    <property type="nucleotide sequence ID" value="NZ_VOAP01000013.1"/>
</dbReference>
<dbReference type="SUPFAM" id="SSF51161">
    <property type="entry name" value="Trimeric LpxA-like enzymes"/>
    <property type="match status" value="1"/>
</dbReference>
<sequence length="196" mass="21598">MKRIFRIFRRLFFDSYIYLLSIIPTDFGVIIRYVGYKFLFKSTNGFFRISTGVTILGFENITLGSNISFAKNSYIYSNDCGELVIGNNFSMNTNSQLGASCGKIVIGNNCAIAPNCVLRASNHAFDNLDLPIIEQGHTYGEIIIEDDVWIASNCVVTANTRIGKSSIIAAGSVVTKDVEPYSIVGGVPAKLIKKRK</sequence>
<comment type="caution">
    <text evidence="2">The sequence shown here is derived from an EMBL/GenBank/DDBJ whole genome shotgun (WGS) entry which is preliminary data.</text>
</comment>
<dbReference type="Gene3D" id="2.160.10.10">
    <property type="entry name" value="Hexapeptide repeat proteins"/>
    <property type="match status" value="1"/>
</dbReference>
<dbReference type="EMBL" id="VOAP01000013">
    <property type="protein sequence ID" value="TWO20625.1"/>
    <property type="molecule type" value="Genomic_DNA"/>
</dbReference>
<dbReference type="AlphaFoldDB" id="A0A562XF45"/>
<dbReference type="Proteomes" id="UP000321812">
    <property type="component" value="Unassembled WGS sequence"/>
</dbReference>